<accession>A0A9D7XIW1</accession>
<protein>
    <submittedName>
        <fullName evidence="1">Uncharacterized protein</fullName>
    </submittedName>
</protein>
<dbReference type="Proteomes" id="UP000808349">
    <property type="component" value="Unassembled WGS sequence"/>
</dbReference>
<evidence type="ECO:0000313" key="1">
    <source>
        <dbReference type="EMBL" id="MBK9719172.1"/>
    </source>
</evidence>
<dbReference type="AlphaFoldDB" id="A0A9D7XIW1"/>
<organism evidence="1 2">
    <name type="scientific">Candidatus Defluviibacterium haderslevense</name>
    <dbReference type="NCBI Taxonomy" id="2981993"/>
    <lineage>
        <taxon>Bacteria</taxon>
        <taxon>Pseudomonadati</taxon>
        <taxon>Bacteroidota</taxon>
        <taxon>Saprospiria</taxon>
        <taxon>Saprospirales</taxon>
        <taxon>Saprospiraceae</taxon>
        <taxon>Candidatus Defluviibacterium</taxon>
    </lineage>
</organism>
<proteinExistence type="predicted"/>
<reference evidence="1 2" key="1">
    <citation type="submission" date="2020-10" db="EMBL/GenBank/DDBJ databases">
        <title>Connecting structure to function with the recovery of over 1000 high-quality activated sludge metagenome-assembled genomes encoding full-length rRNA genes using long-read sequencing.</title>
        <authorList>
            <person name="Singleton C.M."/>
            <person name="Petriglieri F."/>
            <person name="Kristensen J.M."/>
            <person name="Kirkegaard R.H."/>
            <person name="Michaelsen T.Y."/>
            <person name="Andersen M.H."/>
            <person name="Karst S.M."/>
            <person name="Dueholm M.S."/>
            <person name="Nielsen P.H."/>
            <person name="Albertsen M."/>
        </authorList>
    </citation>
    <scope>NUCLEOTIDE SEQUENCE [LARGE SCALE GENOMIC DNA]</scope>
    <source>
        <strain evidence="1">Ribe_18-Q3-R11-54_BAT3C.373</strain>
    </source>
</reference>
<sequence length="161" mass="18854">MKKLLFIVFLWSHISHIIIGQSNITSNKNQDLPKLPKSFLIGEYEQPYESLLNIYDKMLVSMFNDDNEKAFALWTSILIAMEDYSKEMNIDLNGLKLWMNVFFNTDGSIQHIVYFPKPNSKNMEYNTLTAFFISFCKTYRMKENLNSKCLLNATATFPIHK</sequence>
<evidence type="ECO:0000313" key="2">
    <source>
        <dbReference type="Proteomes" id="UP000808349"/>
    </source>
</evidence>
<comment type="caution">
    <text evidence="1">The sequence shown here is derived from an EMBL/GenBank/DDBJ whole genome shotgun (WGS) entry which is preliminary data.</text>
</comment>
<name>A0A9D7XIW1_9BACT</name>
<gene>
    <name evidence="1" type="ORF">IPO85_16965</name>
</gene>
<dbReference type="EMBL" id="JADKFW010000016">
    <property type="protein sequence ID" value="MBK9719172.1"/>
    <property type="molecule type" value="Genomic_DNA"/>
</dbReference>